<feature type="non-terminal residue" evidence="2">
    <location>
        <position position="2114"/>
    </location>
</feature>
<protein>
    <submittedName>
        <fullName evidence="2">Uncharacterized protein</fullName>
    </submittedName>
</protein>
<dbReference type="EMBL" id="UINC01004676">
    <property type="protein sequence ID" value="SVA16068.1"/>
    <property type="molecule type" value="Genomic_DNA"/>
</dbReference>
<feature type="compositionally biased region" description="Low complexity" evidence="1">
    <location>
        <begin position="1042"/>
        <end position="1054"/>
    </location>
</feature>
<proteinExistence type="predicted"/>
<name>A0A381TKK8_9ZZZZ</name>
<accession>A0A381TKK8</accession>
<feature type="compositionally biased region" description="Basic and acidic residues" evidence="1">
    <location>
        <begin position="1030"/>
        <end position="1040"/>
    </location>
</feature>
<evidence type="ECO:0000313" key="2">
    <source>
        <dbReference type="EMBL" id="SVA16068.1"/>
    </source>
</evidence>
<sequence>MTPVSLSLTLACFSFGNLGANSIGYVEKFAIAEDRDEALKELIPGTRDYYYYHALHAQNRGDQQELNRVLGLWIKRHGHTSRVKEIRNRQALLDFEQNPNGTITHLRNELGLNFNHSRFVEGQKPRHPTTLDPVAISYGTFLGQAFRQYQNLQGVSDRGLENLKHGVLDPTRLRHFLSRLQRPDVPDLPAFVSKDLKAKFSRGFGSHGIHRNLTKAQLDELLQLVPNLIDNSNFINVYLSKLAPSDDVDVTYDYEEKRKHLNRIYNFSKRLAPAHNSLKANAIYHMLAFQRSQGEWNRQLFMEYLSLPRRGIYVHLTRWEEALRKDRRIEVNLNADYRAYTGFGRISNDLELVRSFFLKFFIKDKDYESFVKLVRNDYLKPLFAEAKLTAGVGDPEKWYSMLSSVAVNALKNRIDLDFPADNKEFFKSNEPVKLKLAVKNVDTLLVKAFEINTFNFYSRNLKPVDTAINLDGLSATWERVLKYKDAPMLRAEREFDFPELNKRGVYVIEFIGNGKSSRALVTKGNLRVLEKVGPAGHEFRIVDENNKNRPKTAIWLEGTEYATDKHGVLRVPFSNRPGRRSIVLRDGDFCALTTFDHLGENYKLDAGIHLDRETLVKGATAKAVIRPLLRLNGYPVSSDLLEDAKLVVKSVDHHGVPSMTEMDLPKLEQGKDFIHEFLVPDKLSQLSLLLTAKVQNLSRARKETLSPSRSFTVNQVERSLKMEAVHLGQLKDEYYLDVLGRNGESMVDRAVTVEVKHLDFVSTRTLGLKTDQNGRIGLGKMPRIESIRVRHPDSSSYLWPIHRDQVGRNAQPTSIHAATDEVIAVAVPGVSDNVDKATVYSLLSKRGSFYEGDHSAAGSLRGGYLLVRGLVPGDYDLFLKNTRQKITIRVTEGKRGNGFVLSGNRVLEDNRLDPVQIRSVAIAGGKATVRLGNADKLTRLHVYATRYVPHWDGFAALDVGGIPSPYSMRLAKQRSLYVKERDIGEEYRYVLDRRYAPKYPGNMLKRPGLILNPWSVRKTDTGRQTAAKGGEYKKKMDSANESKQAGKGRSSGAGSATDYANLDFLQTNGLLWANVKPDENGVAVIDLEGLSGHQRLHIYAIDSWNVAYRPVALPAAKLQRKELRMARTLDPKKPFSEQKLISTLAKGKEFKLADVTTSEIQLYDNLSRVYGLLSTLSGDANLAEFGFILDWPSLKPEEKREKYSAYACHELNFFLLHKDPAFFGKVIKPYLANKKDKTFMDHWLLGANLSRYLEPFAFSRLNAVEKILMARKGPGGAKAMERYVRELQDMIPPNPEEYNRLFDAAVGSSALETGDKLGLRAQQENQSRRLVANTEKQSASGKNRFFAEALSLKANAELDFAGRTLNIPQATSAASGAVPIFEQDAAEEALAEVMDSADFDDNANMLNLSKRSRDKSAWTGEKKKDFGAGYLSSRLEERGKARQFYRKLPPTEEWAENNYYKLPIERQNADLILVNAFWNDYAANPEGKPFLSGNFIHATRNFAEMMLALAVLDLPFDAAEHEVENEGRSFALKSDKPLVVFHQEIRETEDAEDARDILLSQNFYRADSRFRHERGERLDNFVKDEFLKRIAYGCQVVITNPTSSVRKLRYLTQIPAGAIPLQNGFYSNGRPFRLEPYSTQTHDFYFYFPETGEYPIYPIQVANDKGRVAGAAAFVFKVVDKLSKRDVTSWAWISQNGTEKEVLQYLRDHNMNRIDLNKIAYRMRHDREGGGGKPFFEKALKLLSDRFAYNSTLWSYALYHKDAKLMGEYLSRSGMTSRCGLYLNSPLLTINPVQRNFHQHLEYKPLVNARAHQLGKDRKVLNDRLHGQYHRYMNVLKYHPSLGEEDLLAVSYYLFLQDRVSEGLKFFGRVRPENVAEKLQHEYLSTYVDFYKGDLASARRRAAKYADYPVDRWRNLFREALGQLDEIDGKGVKPVDDEDREQVQDALASTEPGLELKVEKGEVTIQARNLEDCTVNFYPMDVELLFSRKPFVKEDTEHFTSIVPNLSRKIDLPKGKDGHSFPLPDEFADRNVMVEVVAAGIREAKAYYANDLAVQLIENYGQVRVAHADTGKPLPETYVKVYAKLGNGQARFYKDGYTDLRGRFDYASLNTGDL</sequence>
<gene>
    <name evidence="2" type="ORF">METZ01_LOCUS68922</name>
</gene>
<organism evidence="2">
    <name type="scientific">marine metagenome</name>
    <dbReference type="NCBI Taxonomy" id="408172"/>
    <lineage>
        <taxon>unclassified sequences</taxon>
        <taxon>metagenomes</taxon>
        <taxon>ecological metagenomes</taxon>
    </lineage>
</organism>
<feature type="region of interest" description="Disordered" evidence="1">
    <location>
        <begin position="1020"/>
        <end position="1054"/>
    </location>
</feature>
<evidence type="ECO:0000256" key="1">
    <source>
        <dbReference type="SAM" id="MobiDB-lite"/>
    </source>
</evidence>
<reference evidence="2" key="1">
    <citation type="submission" date="2018-05" db="EMBL/GenBank/DDBJ databases">
        <authorList>
            <person name="Lanie J.A."/>
            <person name="Ng W.-L."/>
            <person name="Kazmierczak K.M."/>
            <person name="Andrzejewski T.M."/>
            <person name="Davidsen T.M."/>
            <person name="Wayne K.J."/>
            <person name="Tettelin H."/>
            <person name="Glass J.I."/>
            <person name="Rusch D."/>
            <person name="Podicherti R."/>
            <person name="Tsui H.-C.T."/>
            <person name="Winkler M.E."/>
        </authorList>
    </citation>
    <scope>NUCLEOTIDE SEQUENCE</scope>
</reference>